<dbReference type="PANTHER" id="PTHR45674">
    <property type="entry name" value="DNA LIGASE 1/3 FAMILY MEMBER"/>
    <property type="match status" value="1"/>
</dbReference>
<dbReference type="AlphaFoldDB" id="A0A1Y0IVA2"/>
<dbReference type="GO" id="GO:0006281">
    <property type="term" value="P:DNA repair"/>
    <property type="evidence" value="ECO:0007669"/>
    <property type="project" value="InterPro"/>
</dbReference>
<dbReference type="Gene3D" id="3.30.1490.70">
    <property type="match status" value="1"/>
</dbReference>
<dbReference type="InterPro" id="IPR050191">
    <property type="entry name" value="ATP-dep_DNA_ligase"/>
</dbReference>
<dbReference type="Pfam" id="PF01068">
    <property type="entry name" value="DNA_ligase_A_M"/>
    <property type="match status" value="1"/>
</dbReference>
<dbReference type="EC" id="6.5.1.1" evidence="2"/>
<dbReference type="GO" id="GO:0005524">
    <property type="term" value="F:ATP binding"/>
    <property type="evidence" value="ECO:0007669"/>
    <property type="project" value="InterPro"/>
</dbReference>
<dbReference type="Pfam" id="PF04679">
    <property type="entry name" value="DNA_ligase_A_C"/>
    <property type="match status" value="1"/>
</dbReference>
<evidence type="ECO:0000313" key="7">
    <source>
        <dbReference type="Proteomes" id="UP000195437"/>
    </source>
</evidence>
<evidence type="ECO:0000256" key="2">
    <source>
        <dbReference type="ARBA" id="ARBA00012727"/>
    </source>
</evidence>
<evidence type="ECO:0000256" key="3">
    <source>
        <dbReference type="ARBA" id="ARBA00022598"/>
    </source>
</evidence>
<comment type="similarity">
    <text evidence="1">Belongs to the ATP-dependent DNA ligase family.</text>
</comment>
<evidence type="ECO:0000256" key="4">
    <source>
        <dbReference type="ARBA" id="ARBA00034003"/>
    </source>
</evidence>
<dbReference type="KEGG" id="tum:CBW65_10305"/>
<dbReference type="Proteomes" id="UP000195437">
    <property type="component" value="Chromosome"/>
</dbReference>
<dbReference type="InterPro" id="IPR012309">
    <property type="entry name" value="DNA_ligase_ATP-dep_C"/>
</dbReference>
<dbReference type="InterPro" id="IPR012340">
    <property type="entry name" value="NA-bd_OB-fold"/>
</dbReference>
<dbReference type="EMBL" id="CP021434">
    <property type="protein sequence ID" value="ARU63859.1"/>
    <property type="molecule type" value="Genomic_DNA"/>
</dbReference>
<proteinExistence type="inferred from homology"/>
<dbReference type="CDD" id="cd07906">
    <property type="entry name" value="Adenylation_DNA_ligase_LigD_LigC"/>
    <property type="match status" value="1"/>
</dbReference>
<evidence type="ECO:0000313" key="6">
    <source>
        <dbReference type="EMBL" id="ARU63859.1"/>
    </source>
</evidence>
<dbReference type="PANTHER" id="PTHR45674:SF4">
    <property type="entry name" value="DNA LIGASE 1"/>
    <property type="match status" value="1"/>
</dbReference>
<dbReference type="Gene3D" id="3.30.470.30">
    <property type="entry name" value="DNA ligase/mRNA capping enzyme"/>
    <property type="match status" value="1"/>
</dbReference>
<keyword evidence="7" id="KW-1185">Reference proteome</keyword>
<dbReference type="Gene3D" id="2.40.50.140">
    <property type="entry name" value="Nucleic acid-binding proteins"/>
    <property type="match status" value="1"/>
</dbReference>
<gene>
    <name evidence="6" type="ORF">CBW65_10305</name>
</gene>
<dbReference type="PROSITE" id="PS00697">
    <property type="entry name" value="DNA_LIGASE_A1"/>
    <property type="match status" value="1"/>
</dbReference>
<comment type="catalytic activity">
    <reaction evidence="4">
        <text>ATP + (deoxyribonucleotide)n-3'-hydroxyl + 5'-phospho-(deoxyribonucleotide)m = (deoxyribonucleotide)n+m + AMP + diphosphate.</text>
        <dbReference type="EC" id="6.5.1.1"/>
    </reaction>
</comment>
<reference evidence="7" key="1">
    <citation type="submission" date="2017-05" db="EMBL/GenBank/DDBJ databases">
        <authorList>
            <person name="Sung H."/>
        </authorList>
    </citation>
    <scope>NUCLEOTIDE SEQUENCE [LARGE SCALE GENOMIC DNA]</scope>
    <source>
        <strain evidence="7">AR23208</strain>
    </source>
</reference>
<accession>A0A1Y0IVA2</accession>
<evidence type="ECO:0000259" key="5">
    <source>
        <dbReference type="PROSITE" id="PS50160"/>
    </source>
</evidence>
<sequence>MPDAPPVIKTVFPDSFIGQTPCSFSTILPLWYVPSIFRECNRKIPGGLLMLFTAIQPMLLTLKWDAFDDDRYIFEPKWDGWRVLLHKQGERVSAYTKNGHVITDKFPEAISAASAVSLHEAILDCEGICMRGGRPVFDDFAWRGRLADPNKIRQATQTHPATFVAFDLLYNGQDLTGSELMERKARLHDALRPSDLLTPTLYIEGQGTALKKLSEQQHLEGIVGKRKTSRYQQGVRSEDWIKVKNWQEIDCIILGYRIAPPFALVLGLHFRTVKFKPVGTVELGFKPEEKQAFHEIAERLHTTRDSKTQWIEPRLCCHIQYLERTDTHHLRHATFRGFLFEKNPDDCWWTY</sequence>
<dbReference type="SUPFAM" id="SSF50249">
    <property type="entry name" value="Nucleic acid-binding proteins"/>
    <property type="match status" value="1"/>
</dbReference>
<evidence type="ECO:0000256" key="1">
    <source>
        <dbReference type="ARBA" id="ARBA00007572"/>
    </source>
</evidence>
<keyword evidence="3" id="KW-0436">Ligase</keyword>
<name>A0A1Y0IVA2_9BACL</name>
<dbReference type="GO" id="GO:0003910">
    <property type="term" value="F:DNA ligase (ATP) activity"/>
    <property type="evidence" value="ECO:0007669"/>
    <property type="project" value="UniProtKB-EC"/>
</dbReference>
<dbReference type="SUPFAM" id="SSF56091">
    <property type="entry name" value="DNA ligase/mRNA capping enzyme, catalytic domain"/>
    <property type="match status" value="1"/>
</dbReference>
<protein>
    <recommendedName>
        <fullName evidence="2">DNA ligase (ATP)</fullName>
        <ecNumber evidence="2">6.5.1.1</ecNumber>
    </recommendedName>
</protein>
<dbReference type="InterPro" id="IPR016059">
    <property type="entry name" value="DNA_ligase_ATP-dep_CS"/>
</dbReference>
<dbReference type="InterPro" id="IPR012310">
    <property type="entry name" value="DNA_ligase_ATP-dep_cent"/>
</dbReference>
<dbReference type="PROSITE" id="PS50160">
    <property type="entry name" value="DNA_LIGASE_A3"/>
    <property type="match status" value="1"/>
</dbReference>
<feature type="domain" description="ATP-dependent DNA ligase family profile" evidence="5">
    <location>
        <begin position="154"/>
        <end position="244"/>
    </location>
</feature>
<organism evidence="6 7">
    <name type="scientific">Tumebacillus avium</name>
    <dbReference type="NCBI Taxonomy" id="1903704"/>
    <lineage>
        <taxon>Bacteria</taxon>
        <taxon>Bacillati</taxon>
        <taxon>Bacillota</taxon>
        <taxon>Bacilli</taxon>
        <taxon>Bacillales</taxon>
        <taxon>Alicyclobacillaceae</taxon>
        <taxon>Tumebacillus</taxon>
    </lineage>
</organism>
<dbReference type="GO" id="GO:0006310">
    <property type="term" value="P:DNA recombination"/>
    <property type="evidence" value="ECO:0007669"/>
    <property type="project" value="InterPro"/>
</dbReference>